<organism evidence="2 3">
    <name type="scientific">Clostridium folliculivorans</name>
    <dbReference type="NCBI Taxonomy" id="2886038"/>
    <lineage>
        <taxon>Bacteria</taxon>
        <taxon>Bacillati</taxon>
        <taxon>Bacillota</taxon>
        <taxon>Clostridia</taxon>
        <taxon>Eubacteriales</taxon>
        <taxon>Clostridiaceae</taxon>
        <taxon>Clostridium</taxon>
    </lineage>
</organism>
<feature type="transmembrane region" description="Helical" evidence="1">
    <location>
        <begin position="12"/>
        <end position="37"/>
    </location>
</feature>
<name>A0A9W5Y0A8_9CLOT</name>
<evidence type="ECO:0000256" key="1">
    <source>
        <dbReference type="SAM" id="Phobius"/>
    </source>
</evidence>
<feature type="transmembrane region" description="Helical" evidence="1">
    <location>
        <begin position="49"/>
        <end position="67"/>
    </location>
</feature>
<protein>
    <submittedName>
        <fullName evidence="2">Uncharacterized protein</fullName>
    </submittedName>
</protein>
<dbReference type="RefSeq" id="WP_261851269.1">
    <property type="nucleotide sequence ID" value="NZ_BQXY01000001.1"/>
</dbReference>
<dbReference type="EMBL" id="BQXY01000001">
    <property type="protein sequence ID" value="GKU24250.1"/>
    <property type="molecule type" value="Genomic_DNA"/>
</dbReference>
<dbReference type="Proteomes" id="UP001057868">
    <property type="component" value="Unassembled WGS sequence"/>
</dbReference>
<evidence type="ECO:0000313" key="3">
    <source>
        <dbReference type="Proteomes" id="UP001057868"/>
    </source>
</evidence>
<reference evidence="2" key="1">
    <citation type="journal article" date="2023" name="Int. J. Syst. Evol. Microbiol.">
        <title>&lt;i&gt;Clostridium folliculivorans&lt;/i&gt; sp. nov., isolated from soil samples of an organic paddy in Japan.</title>
        <authorList>
            <person name="Tazawa J."/>
            <person name="Kobayashi H."/>
            <person name="Tanizawa Y."/>
            <person name="Uchino A."/>
            <person name="Tanaka F."/>
            <person name="Urashima Y."/>
            <person name="Miura S."/>
            <person name="Sakamoto M."/>
            <person name="Ohkuma M."/>
            <person name="Tohno M."/>
        </authorList>
    </citation>
    <scope>NUCLEOTIDE SEQUENCE</scope>
    <source>
        <strain evidence="2">D1-1</strain>
    </source>
</reference>
<keyword evidence="3" id="KW-1185">Reference proteome</keyword>
<comment type="caution">
    <text evidence="2">The sequence shown here is derived from an EMBL/GenBank/DDBJ whole genome shotgun (WGS) entry which is preliminary data.</text>
</comment>
<dbReference type="AlphaFoldDB" id="A0A9W5Y0A8"/>
<gene>
    <name evidence="2" type="ORF">CFOLD11_10760</name>
</gene>
<keyword evidence="1" id="KW-0472">Membrane</keyword>
<sequence length="76" mass="8594">MKDIAKKGKLSKIISGLSVIISLLGIIIALMNMRFLITHGKDTWEAVKTLLIGIPIFLVCTAQFIIIRNKYRRHSK</sequence>
<evidence type="ECO:0000313" key="2">
    <source>
        <dbReference type="EMBL" id="GKU24250.1"/>
    </source>
</evidence>
<keyword evidence="1" id="KW-1133">Transmembrane helix</keyword>
<accession>A0A9W5Y0A8</accession>
<keyword evidence="1" id="KW-0812">Transmembrane</keyword>
<proteinExistence type="predicted"/>